<dbReference type="OrthoDB" id="484613at2"/>
<protein>
    <submittedName>
        <fullName evidence="1">Putative kinase</fullName>
    </submittedName>
</protein>
<keyword evidence="1" id="KW-0808">Transferase</keyword>
<dbReference type="KEGG" id="cmp:Cha6605_1561"/>
<dbReference type="Proteomes" id="UP000010366">
    <property type="component" value="Chromosome"/>
</dbReference>
<keyword evidence="1" id="KW-0418">Kinase</keyword>
<dbReference type="EMBL" id="CP003600">
    <property type="protein sequence ID" value="AFY92716.1"/>
    <property type="molecule type" value="Genomic_DNA"/>
</dbReference>
<reference evidence="1 2" key="1">
    <citation type="submission" date="2012-05" db="EMBL/GenBank/DDBJ databases">
        <title>Finished chromosome of genome of Chamaesiphon sp. PCC 6605.</title>
        <authorList>
            <consortium name="US DOE Joint Genome Institute"/>
            <person name="Gugger M."/>
            <person name="Coursin T."/>
            <person name="Rippka R."/>
            <person name="Tandeau De Marsac N."/>
            <person name="Huntemann M."/>
            <person name="Wei C.-L."/>
            <person name="Han J."/>
            <person name="Detter J.C."/>
            <person name="Han C."/>
            <person name="Tapia R."/>
            <person name="Chen A."/>
            <person name="Kyrpides N."/>
            <person name="Mavromatis K."/>
            <person name="Markowitz V."/>
            <person name="Szeto E."/>
            <person name="Ivanova N."/>
            <person name="Pagani I."/>
            <person name="Pati A."/>
            <person name="Goodwin L."/>
            <person name="Nordberg H.P."/>
            <person name="Cantor M.N."/>
            <person name="Hua S.X."/>
            <person name="Woyke T."/>
            <person name="Kerfeld C.A."/>
        </authorList>
    </citation>
    <scope>NUCLEOTIDE SEQUENCE [LARGE SCALE GENOMIC DNA]</scope>
    <source>
        <strain evidence="2">ATCC 27169 / PCC 6605</strain>
    </source>
</reference>
<dbReference type="STRING" id="1173020.Cha6605_1561"/>
<dbReference type="Gene3D" id="3.40.50.300">
    <property type="entry name" value="P-loop containing nucleotide triphosphate hydrolases"/>
    <property type="match status" value="1"/>
</dbReference>
<sequence>MTATLHLLHGFTGAGKTTFARKLERELSALRFTPDEWIVQLYGHNPPEENFLEYYNRVTDLIWQLTMQVLQSDRDVILDFGFWSRSARDEARSKAQVAGANVKLYSISCSEEIMHKRVLKRSAQLPTGALLIDENAIELFKASFESLDEDESHTIVHSDAR</sequence>
<keyword evidence="2" id="KW-1185">Reference proteome</keyword>
<dbReference type="eggNOG" id="COG0645">
    <property type="taxonomic scope" value="Bacteria"/>
</dbReference>
<name>K9UE65_CHAP6</name>
<dbReference type="AlphaFoldDB" id="K9UE65"/>
<dbReference type="HOGENOM" id="CLU_105030_2_0_3"/>
<dbReference type="SUPFAM" id="SSF52540">
    <property type="entry name" value="P-loop containing nucleoside triphosphate hydrolases"/>
    <property type="match status" value="1"/>
</dbReference>
<accession>K9UE65</accession>
<organism evidence="1 2">
    <name type="scientific">Chamaesiphon minutus (strain ATCC 27169 / PCC 6605)</name>
    <dbReference type="NCBI Taxonomy" id="1173020"/>
    <lineage>
        <taxon>Bacteria</taxon>
        <taxon>Bacillati</taxon>
        <taxon>Cyanobacteriota</taxon>
        <taxon>Cyanophyceae</taxon>
        <taxon>Gomontiellales</taxon>
        <taxon>Chamaesiphonaceae</taxon>
        <taxon>Chamaesiphon</taxon>
    </lineage>
</organism>
<dbReference type="Pfam" id="PF13671">
    <property type="entry name" value="AAA_33"/>
    <property type="match status" value="1"/>
</dbReference>
<dbReference type="PATRIC" id="fig|1173020.3.peg.1797"/>
<dbReference type="RefSeq" id="WP_015158892.1">
    <property type="nucleotide sequence ID" value="NC_019697.1"/>
</dbReference>
<dbReference type="InterPro" id="IPR027417">
    <property type="entry name" value="P-loop_NTPase"/>
</dbReference>
<gene>
    <name evidence="1" type="ORF">Cha6605_1561</name>
</gene>
<evidence type="ECO:0000313" key="2">
    <source>
        <dbReference type="Proteomes" id="UP000010366"/>
    </source>
</evidence>
<dbReference type="GO" id="GO:0016301">
    <property type="term" value="F:kinase activity"/>
    <property type="evidence" value="ECO:0007669"/>
    <property type="project" value="UniProtKB-KW"/>
</dbReference>
<proteinExistence type="predicted"/>
<evidence type="ECO:0000313" key="1">
    <source>
        <dbReference type="EMBL" id="AFY92716.1"/>
    </source>
</evidence>